<keyword evidence="3 10" id="KW-1003">Cell membrane</keyword>
<feature type="transmembrane region" description="Helical" evidence="10">
    <location>
        <begin position="145"/>
        <end position="167"/>
    </location>
</feature>
<proteinExistence type="inferred from homology"/>
<keyword evidence="2 10" id="KW-0813">Transport</keyword>
<evidence type="ECO:0000313" key="13">
    <source>
        <dbReference type="Proteomes" id="UP000320048"/>
    </source>
</evidence>
<feature type="domain" description="Cation/H+ exchanger transmembrane" evidence="11">
    <location>
        <begin position="6"/>
        <end position="396"/>
    </location>
</feature>
<name>A0A537IZ50_9BACT</name>
<gene>
    <name evidence="12" type="ORF">E6H04_14970</name>
</gene>
<evidence type="ECO:0000256" key="4">
    <source>
        <dbReference type="ARBA" id="ARBA00022692"/>
    </source>
</evidence>
<dbReference type="Pfam" id="PF00999">
    <property type="entry name" value="Na_H_Exchanger"/>
    <property type="match status" value="1"/>
</dbReference>
<keyword evidence="7 10" id="KW-0406">Ion transport</keyword>
<organism evidence="12 13">
    <name type="scientific">Candidatus Segetimicrobium genomatis</name>
    <dbReference type="NCBI Taxonomy" id="2569760"/>
    <lineage>
        <taxon>Bacteria</taxon>
        <taxon>Bacillati</taxon>
        <taxon>Candidatus Sysuimicrobiota</taxon>
        <taxon>Candidatus Sysuimicrobiia</taxon>
        <taxon>Candidatus Sysuimicrobiales</taxon>
        <taxon>Candidatus Segetimicrobiaceae</taxon>
        <taxon>Candidatus Segetimicrobium</taxon>
    </lineage>
</organism>
<dbReference type="GO" id="GO:0098719">
    <property type="term" value="P:sodium ion import across plasma membrane"/>
    <property type="evidence" value="ECO:0007669"/>
    <property type="project" value="TreeGrafter"/>
</dbReference>
<feature type="transmembrane region" description="Helical" evidence="10">
    <location>
        <begin position="295"/>
        <end position="315"/>
    </location>
</feature>
<evidence type="ECO:0000256" key="10">
    <source>
        <dbReference type="RuleBase" id="RU366002"/>
    </source>
</evidence>
<comment type="similarity">
    <text evidence="10">Belongs to the monovalent cation:proton antiporter 1 (CPA1) transporter (TC 2.A.36) family.</text>
</comment>
<protein>
    <submittedName>
        <fullName evidence="12">Na+/H+ antiporter</fullName>
    </submittedName>
</protein>
<dbReference type="Gene3D" id="6.10.140.1330">
    <property type="match status" value="1"/>
</dbReference>
<accession>A0A537IZ50</accession>
<reference evidence="12 13" key="1">
    <citation type="journal article" date="2019" name="Nat. Microbiol.">
        <title>Mediterranean grassland soil C-N compound turnover is dependent on rainfall and depth, and is mediated by genomically divergent microorganisms.</title>
        <authorList>
            <person name="Diamond S."/>
            <person name="Andeer P.F."/>
            <person name="Li Z."/>
            <person name="Crits-Christoph A."/>
            <person name="Burstein D."/>
            <person name="Anantharaman K."/>
            <person name="Lane K.R."/>
            <person name="Thomas B.C."/>
            <person name="Pan C."/>
            <person name="Northen T.R."/>
            <person name="Banfield J.F."/>
        </authorList>
    </citation>
    <scope>NUCLEOTIDE SEQUENCE [LARGE SCALE GENOMIC DNA]</scope>
    <source>
        <strain evidence="12">NP_7</strain>
    </source>
</reference>
<dbReference type="Proteomes" id="UP000320048">
    <property type="component" value="Unassembled WGS sequence"/>
</dbReference>
<evidence type="ECO:0000259" key="11">
    <source>
        <dbReference type="Pfam" id="PF00999"/>
    </source>
</evidence>
<keyword evidence="9 10" id="KW-0739">Sodium transport</keyword>
<evidence type="ECO:0000256" key="9">
    <source>
        <dbReference type="ARBA" id="ARBA00023201"/>
    </source>
</evidence>
<feature type="transmembrane region" description="Helical" evidence="10">
    <location>
        <begin position="105"/>
        <end position="124"/>
    </location>
</feature>
<keyword evidence="10" id="KW-0050">Antiport</keyword>
<dbReference type="GO" id="GO:0015385">
    <property type="term" value="F:sodium:proton antiporter activity"/>
    <property type="evidence" value="ECO:0007669"/>
    <property type="project" value="InterPro"/>
</dbReference>
<feature type="transmembrane region" description="Helical" evidence="10">
    <location>
        <begin position="206"/>
        <end position="222"/>
    </location>
</feature>
<dbReference type="InterPro" id="IPR004705">
    <property type="entry name" value="Cation/H_exchanger_CPA1_bac"/>
</dbReference>
<feature type="transmembrane region" description="Helical" evidence="10">
    <location>
        <begin position="373"/>
        <end position="396"/>
    </location>
</feature>
<dbReference type="GO" id="GO:0005886">
    <property type="term" value="C:plasma membrane"/>
    <property type="evidence" value="ECO:0007669"/>
    <property type="project" value="UniProtKB-SubCell"/>
</dbReference>
<comment type="subcellular location">
    <subcellularLocation>
        <location evidence="1 10">Cell membrane</location>
        <topology evidence="1 10">Multi-pass membrane protein</topology>
    </subcellularLocation>
</comment>
<feature type="transmembrane region" description="Helical" evidence="10">
    <location>
        <begin position="336"/>
        <end position="361"/>
    </location>
</feature>
<comment type="caution">
    <text evidence="12">The sequence shown here is derived from an EMBL/GenBank/DDBJ whole genome shotgun (WGS) entry which is preliminary data.</text>
</comment>
<dbReference type="InterPro" id="IPR006153">
    <property type="entry name" value="Cation/H_exchanger_TM"/>
</dbReference>
<dbReference type="GO" id="GO:0051453">
    <property type="term" value="P:regulation of intracellular pH"/>
    <property type="evidence" value="ECO:0007669"/>
    <property type="project" value="TreeGrafter"/>
</dbReference>
<dbReference type="EMBL" id="VBAO01000509">
    <property type="protein sequence ID" value="TMI76537.1"/>
    <property type="molecule type" value="Genomic_DNA"/>
</dbReference>
<evidence type="ECO:0000256" key="1">
    <source>
        <dbReference type="ARBA" id="ARBA00004651"/>
    </source>
</evidence>
<feature type="transmembrane region" description="Helical" evidence="10">
    <location>
        <begin position="77"/>
        <end position="99"/>
    </location>
</feature>
<keyword evidence="8 10" id="KW-0472">Membrane</keyword>
<dbReference type="InterPro" id="IPR018422">
    <property type="entry name" value="Cation/H_exchanger_CPA1"/>
</dbReference>
<evidence type="ECO:0000256" key="7">
    <source>
        <dbReference type="ARBA" id="ARBA00023065"/>
    </source>
</evidence>
<feature type="transmembrane region" description="Helical" evidence="10">
    <location>
        <begin position="20"/>
        <end position="36"/>
    </location>
</feature>
<dbReference type="PANTHER" id="PTHR10110">
    <property type="entry name" value="SODIUM/HYDROGEN EXCHANGER"/>
    <property type="match status" value="1"/>
</dbReference>
<dbReference type="AlphaFoldDB" id="A0A537IZ50"/>
<evidence type="ECO:0000256" key="5">
    <source>
        <dbReference type="ARBA" id="ARBA00022989"/>
    </source>
</evidence>
<feature type="non-terminal residue" evidence="12">
    <location>
        <position position="1"/>
    </location>
</feature>
<evidence type="ECO:0000256" key="6">
    <source>
        <dbReference type="ARBA" id="ARBA00023053"/>
    </source>
</evidence>
<feature type="transmembrane region" description="Helical" evidence="10">
    <location>
        <begin position="228"/>
        <end position="251"/>
    </location>
</feature>
<dbReference type="GO" id="GO:0015386">
    <property type="term" value="F:potassium:proton antiporter activity"/>
    <property type="evidence" value="ECO:0007669"/>
    <property type="project" value="TreeGrafter"/>
</dbReference>
<feature type="transmembrane region" description="Helical" evidence="10">
    <location>
        <begin position="48"/>
        <end position="65"/>
    </location>
</feature>
<dbReference type="NCBIfam" id="TIGR00831">
    <property type="entry name" value="a_cpa1"/>
    <property type="match status" value="1"/>
</dbReference>
<dbReference type="PANTHER" id="PTHR10110:SF86">
    <property type="entry name" value="SODIUM_HYDROGEN EXCHANGER 7"/>
    <property type="match status" value="1"/>
</dbReference>
<evidence type="ECO:0000256" key="8">
    <source>
        <dbReference type="ARBA" id="ARBA00023136"/>
    </source>
</evidence>
<feature type="transmembrane region" description="Helical" evidence="10">
    <location>
        <begin position="173"/>
        <end position="194"/>
    </location>
</feature>
<feature type="transmembrane region" description="Helical" evidence="10">
    <location>
        <begin position="263"/>
        <end position="283"/>
    </location>
</feature>
<keyword evidence="4 10" id="KW-0812">Transmembrane</keyword>
<keyword evidence="5 10" id="KW-1133">Transmembrane helix</keyword>
<keyword evidence="6 10" id="KW-0915">Sodium</keyword>
<comment type="function">
    <text evidence="10">Na(+)/H(+) antiporter that extrudes sodium in exchange for external protons.</text>
</comment>
<evidence type="ECO:0000256" key="2">
    <source>
        <dbReference type="ARBA" id="ARBA00022448"/>
    </source>
</evidence>
<evidence type="ECO:0000313" key="12">
    <source>
        <dbReference type="EMBL" id="TMI76537.1"/>
    </source>
</evidence>
<evidence type="ECO:0000256" key="3">
    <source>
        <dbReference type="ARBA" id="ARBA00022475"/>
    </source>
</evidence>
<sequence length="501" mass="53915">IVALLIVTIPLVAIARRIDIPYPVVLIVGGLVLGFVPKLPRLELDPNLVLVIFLPPLLYWESVTAPTDEMRANARWIWPMALGLVIATIIGVAFTGHAIVPGMGWAVAFALGAIVAPTDEIAVLPTLDRLRVPRRITAIIVGESLLNDAGALVIYAAAISAAVTRVFSWPGAVLHFLLAGLGAIGIGWIAGRLAVEAWRRIEDPQLAIVISVVLPFVAYVPAQRLGLSGVLAVVAAGVYVNRFTPTVIIPATRLQAVGFWETIVFLANVVIFTLVGLQLRAILAALSRYSAMTLVSYALIINAVVIGIRFAWVFGQGCLPVFKRDTRGRVATEWKHLVITAWAGPRGGVSLAAALAIPITLAGGQPFPERDTLIFLTFSVILVTLAGAALTLPAVVSRLKVEGDDVGEMEEKKALGAMAAAAIKRYQRRKAHAARTRGAAGAEHEDKVAQQFAGTEQEILDAQRSTLIDLRNRGEIDNVVLRHLQLILYMQQVQLDERSHI</sequence>